<organism evidence="1 2">
    <name type="scientific">Solanum verrucosum</name>
    <dbReference type="NCBI Taxonomy" id="315347"/>
    <lineage>
        <taxon>Eukaryota</taxon>
        <taxon>Viridiplantae</taxon>
        <taxon>Streptophyta</taxon>
        <taxon>Embryophyta</taxon>
        <taxon>Tracheophyta</taxon>
        <taxon>Spermatophyta</taxon>
        <taxon>Magnoliopsida</taxon>
        <taxon>eudicotyledons</taxon>
        <taxon>Gunneridae</taxon>
        <taxon>Pentapetalae</taxon>
        <taxon>asterids</taxon>
        <taxon>lamiids</taxon>
        <taxon>Solanales</taxon>
        <taxon>Solanaceae</taxon>
        <taxon>Solanoideae</taxon>
        <taxon>Solaneae</taxon>
        <taxon>Solanum</taxon>
    </lineage>
</organism>
<sequence length="188" mass="21243">MLLSEEYIEQISSARIFKLCEFCGFHRLHLTSQKCTRLELIDHIHPPDDMGGECYFEIVAPYVQHLKTSGLDDVIDKITVKDHLTRVACANELIISSLHIEDCFFRNYWCEDMDVLEDNYENIFVGSSQNLKTLKGPDLDLIPGANIHTTVRLEKVQLVGAQSLTVAETSANGIASKVVTIPIKDYDQ</sequence>
<dbReference type="AlphaFoldDB" id="A0AAF0TDH9"/>
<proteinExistence type="predicted"/>
<reference evidence="1" key="1">
    <citation type="submission" date="2023-08" db="EMBL/GenBank/DDBJ databases">
        <title>A de novo genome assembly of Solanum verrucosum Schlechtendal, a Mexican diploid species geographically isolated from the other diploid A-genome species in potato relatives.</title>
        <authorList>
            <person name="Hosaka K."/>
        </authorList>
    </citation>
    <scope>NUCLEOTIDE SEQUENCE</scope>
    <source>
        <tissue evidence="1">Young leaves</tissue>
    </source>
</reference>
<accession>A0AAF0TDH9</accession>
<evidence type="ECO:0000313" key="2">
    <source>
        <dbReference type="Proteomes" id="UP001234989"/>
    </source>
</evidence>
<keyword evidence="2" id="KW-1185">Reference proteome</keyword>
<dbReference type="Proteomes" id="UP001234989">
    <property type="component" value="Chromosome 2"/>
</dbReference>
<protein>
    <submittedName>
        <fullName evidence="1">Uncharacterized protein</fullName>
    </submittedName>
</protein>
<dbReference type="EMBL" id="CP133613">
    <property type="protein sequence ID" value="WMV14544.1"/>
    <property type="molecule type" value="Genomic_DNA"/>
</dbReference>
<evidence type="ECO:0000313" key="1">
    <source>
        <dbReference type="EMBL" id="WMV14544.1"/>
    </source>
</evidence>
<name>A0AAF0TDH9_SOLVR</name>
<gene>
    <name evidence="1" type="ORF">MTR67_007929</name>
</gene>